<dbReference type="PANTHER" id="PTHR20992">
    <property type="entry name" value="AT15442P-RELATED"/>
    <property type="match status" value="1"/>
</dbReference>
<keyword evidence="2" id="KW-0472">Membrane</keyword>
<dbReference type="InterPro" id="IPR005240">
    <property type="entry name" value="DUF389"/>
</dbReference>
<feature type="region of interest" description="Disordered" evidence="1">
    <location>
        <begin position="520"/>
        <end position="626"/>
    </location>
</feature>
<reference evidence="4" key="1">
    <citation type="submission" date="2011-08" db="EMBL/GenBank/DDBJ databases">
        <authorList>
            <person name="Rombauts S."/>
        </authorList>
    </citation>
    <scope>NUCLEOTIDE SEQUENCE</scope>
    <source>
        <strain evidence="4">London</strain>
    </source>
</reference>
<sequence length="626" mass="69728">MIIASNYLAPPGIEEKKKEPIEPSIQTILEKTLEELEINNAVWIKNTDGTFFHVYFACDVDDSDSIIHHMQIQGIGSLPQTFIGIIPFTLAYQSEEDADVFLDDTTDQVDSDTTKKQSSFKAMQEKLLKSVTARLTVAQVVASVQSNSELTFDFVCYVLCAAWLAALGLMESDVVTLVASMLVSPLMGPVMAMTFGLIVRDQQLRNLGVRNAIIGFALTIVFGFFYGCIVLNFAHEYNPTTVWPSQAMRSRGQLRALWVGALVALPSGAAVAVSLLSGNQASLVGVAISASLLPPCVNAGLLWAFSTIKAIKSLSEDWINVNNVTFTKPSLVLDPSYEVSYSTNFSYECFWLGLGSLGLASVNVACILLMSWILLKIKEVSPVDEKSSPTSRFWKEDVKIVREYNKTVRERKRSLHQDFLQEWAEMNGLDPQELLSENPEARAVQMATLRDMVKDVEEDEVFQQILMNTRPNADYIRKVSMATIEPLRFDGTKNKSASNVSIDMENRDLKFQRRSIALPSPSARSFLGNQTGDLSPHNSRRGTRSAKNSVSTLSMLNQPTTETGNLQRRQSTALLRKSLRNSDHSPYSLWPRRSSEAHRMMAVPPGHDFGRRSRKIRSTGEFSDHD</sequence>
<protein>
    <recommendedName>
        <fullName evidence="5">DUF389 domain-containing protein</fullName>
    </recommendedName>
</protein>
<reference evidence="3" key="2">
    <citation type="submission" date="2015-06" db="UniProtKB">
        <authorList>
            <consortium name="EnsemblMetazoa"/>
        </authorList>
    </citation>
    <scope>IDENTIFICATION</scope>
</reference>
<feature type="transmembrane region" description="Helical" evidence="2">
    <location>
        <begin position="150"/>
        <end position="170"/>
    </location>
</feature>
<feature type="compositionally biased region" description="Polar residues" evidence="1">
    <location>
        <begin position="527"/>
        <end position="537"/>
    </location>
</feature>
<feature type="transmembrane region" description="Helical" evidence="2">
    <location>
        <begin position="283"/>
        <end position="305"/>
    </location>
</feature>
<evidence type="ECO:0008006" key="5">
    <source>
        <dbReference type="Google" id="ProtNLM"/>
    </source>
</evidence>
<accession>T1KYG0</accession>
<dbReference type="HOGENOM" id="CLU_2443661_0_0_1"/>
<dbReference type="PANTHER" id="PTHR20992:SF9">
    <property type="entry name" value="AT15442P-RELATED"/>
    <property type="match status" value="1"/>
</dbReference>
<feature type="transmembrane region" description="Helical" evidence="2">
    <location>
        <begin position="176"/>
        <end position="199"/>
    </location>
</feature>
<organism evidence="3 4">
    <name type="scientific">Tetranychus urticae</name>
    <name type="common">Two-spotted spider mite</name>
    <dbReference type="NCBI Taxonomy" id="32264"/>
    <lineage>
        <taxon>Eukaryota</taxon>
        <taxon>Metazoa</taxon>
        <taxon>Ecdysozoa</taxon>
        <taxon>Arthropoda</taxon>
        <taxon>Chelicerata</taxon>
        <taxon>Arachnida</taxon>
        <taxon>Acari</taxon>
        <taxon>Acariformes</taxon>
        <taxon>Trombidiformes</taxon>
        <taxon>Prostigmata</taxon>
        <taxon>Eleutherengona</taxon>
        <taxon>Raphignathae</taxon>
        <taxon>Tetranychoidea</taxon>
        <taxon>Tetranychidae</taxon>
        <taxon>Tetranychus</taxon>
    </lineage>
</organism>
<dbReference type="Proteomes" id="UP000015104">
    <property type="component" value="Unassembled WGS sequence"/>
</dbReference>
<proteinExistence type="predicted"/>
<dbReference type="EnsemblMetazoa" id="tetur27g00530.1">
    <property type="protein sequence ID" value="tetur27g00530.1"/>
    <property type="gene ID" value="tetur27g00530"/>
</dbReference>
<evidence type="ECO:0000313" key="3">
    <source>
        <dbReference type="EnsemblMetazoa" id="tetur27g00530.1"/>
    </source>
</evidence>
<keyword evidence="4" id="KW-1185">Reference proteome</keyword>
<evidence type="ECO:0000256" key="1">
    <source>
        <dbReference type="SAM" id="MobiDB-lite"/>
    </source>
</evidence>
<evidence type="ECO:0000256" key="2">
    <source>
        <dbReference type="SAM" id="Phobius"/>
    </source>
</evidence>
<feature type="transmembrane region" description="Helical" evidence="2">
    <location>
        <begin position="211"/>
        <end position="234"/>
    </location>
</feature>
<keyword evidence="2" id="KW-1133">Transmembrane helix</keyword>
<evidence type="ECO:0000313" key="4">
    <source>
        <dbReference type="Proteomes" id="UP000015104"/>
    </source>
</evidence>
<dbReference type="Pfam" id="PF04087">
    <property type="entry name" value="DUF389"/>
    <property type="match status" value="1"/>
</dbReference>
<name>T1KYG0_TETUR</name>
<keyword evidence="2" id="KW-0812">Transmembrane</keyword>
<dbReference type="eggNOG" id="ENOG502QWS6">
    <property type="taxonomic scope" value="Eukaryota"/>
</dbReference>
<feature type="compositionally biased region" description="Polar residues" evidence="1">
    <location>
        <begin position="545"/>
        <end position="573"/>
    </location>
</feature>
<feature type="transmembrane region" description="Helical" evidence="2">
    <location>
        <begin position="254"/>
        <end position="276"/>
    </location>
</feature>
<dbReference type="EMBL" id="CAEY01000713">
    <property type="status" value="NOT_ANNOTATED_CDS"/>
    <property type="molecule type" value="Genomic_DNA"/>
</dbReference>
<feature type="transmembrane region" description="Helical" evidence="2">
    <location>
        <begin position="350"/>
        <end position="375"/>
    </location>
</feature>
<dbReference type="AlphaFoldDB" id="T1KYG0"/>